<organism evidence="1 2">
    <name type="scientific">Crenichthys baileyi</name>
    <name type="common">White River springfish</name>
    <dbReference type="NCBI Taxonomy" id="28760"/>
    <lineage>
        <taxon>Eukaryota</taxon>
        <taxon>Metazoa</taxon>
        <taxon>Chordata</taxon>
        <taxon>Craniata</taxon>
        <taxon>Vertebrata</taxon>
        <taxon>Euteleostomi</taxon>
        <taxon>Actinopterygii</taxon>
        <taxon>Neopterygii</taxon>
        <taxon>Teleostei</taxon>
        <taxon>Neoteleostei</taxon>
        <taxon>Acanthomorphata</taxon>
        <taxon>Ovalentaria</taxon>
        <taxon>Atherinomorphae</taxon>
        <taxon>Cyprinodontiformes</taxon>
        <taxon>Goodeidae</taxon>
        <taxon>Crenichthys</taxon>
    </lineage>
</organism>
<dbReference type="Proteomes" id="UP001311232">
    <property type="component" value="Unassembled WGS sequence"/>
</dbReference>
<evidence type="ECO:0000313" key="2">
    <source>
        <dbReference type="Proteomes" id="UP001311232"/>
    </source>
</evidence>
<comment type="caution">
    <text evidence="1">The sequence shown here is derived from an EMBL/GenBank/DDBJ whole genome shotgun (WGS) entry which is preliminary data.</text>
</comment>
<proteinExistence type="predicted"/>
<sequence length="79" mass="8599">TIIPPSYSSIACRAVIAVIHPNFPPSDFLIVFGGVAECDSSETHKNEKGLSLEEDVTGVLWVERCPWGHGVFLVMLEVS</sequence>
<dbReference type="AlphaFoldDB" id="A0AAV9RFV9"/>
<keyword evidence="2" id="KW-1185">Reference proteome</keyword>
<name>A0AAV9RFV9_9TELE</name>
<dbReference type="EMBL" id="JAHHUM010001933">
    <property type="protein sequence ID" value="KAK5607818.1"/>
    <property type="molecule type" value="Genomic_DNA"/>
</dbReference>
<accession>A0AAV9RFV9</accession>
<gene>
    <name evidence="1" type="ORF">CRENBAI_010656</name>
</gene>
<feature type="non-terminal residue" evidence="1">
    <location>
        <position position="1"/>
    </location>
</feature>
<reference evidence="1 2" key="1">
    <citation type="submission" date="2021-06" db="EMBL/GenBank/DDBJ databases">
        <authorList>
            <person name="Palmer J.M."/>
        </authorList>
    </citation>
    <scope>NUCLEOTIDE SEQUENCE [LARGE SCALE GENOMIC DNA]</scope>
    <source>
        <strain evidence="1 2">MEX-2019</strain>
        <tissue evidence="1">Muscle</tissue>
    </source>
</reference>
<protein>
    <submittedName>
        <fullName evidence="1">Uncharacterized protein</fullName>
    </submittedName>
</protein>
<evidence type="ECO:0000313" key="1">
    <source>
        <dbReference type="EMBL" id="KAK5607818.1"/>
    </source>
</evidence>